<protein>
    <submittedName>
        <fullName evidence="1">Uncharacterized protein</fullName>
    </submittedName>
</protein>
<evidence type="ECO:0000313" key="2">
    <source>
        <dbReference type="Proteomes" id="UP001476282"/>
    </source>
</evidence>
<evidence type="ECO:0000313" key="1">
    <source>
        <dbReference type="EMBL" id="GAA5482588.1"/>
    </source>
</evidence>
<sequence>MVTLSPLFDTPAMLVLSEKHNDNLIRIQSPLVDRICHGSRANIPTDTFSRPPHPFKNTIEILAISHLPINVFALVIR</sequence>
<reference evidence="1 2" key="1">
    <citation type="submission" date="2024-02" db="EMBL/GenBank/DDBJ databases">
        <title>Haloferula sargassicola NBRC 104335.</title>
        <authorList>
            <person name="Ichikawa N."/>
            <person name="Katano-Makiyama Y."/>
            <person name="Hidaka K."/>
        </authorList>
    </citation>
    <scope>NUCLEOTIDE SEQUENCE [LARGE SCALE GENOMIC DNA]</scope>
    <source>
        <strain evidence="1 2">NBRC 104335</strain>
    </source>
</reference>
<dbReference type="Proteomes" id="UP001476282">
    <property type="component" value="Unassembled WGS sequence"/>
</dbReference>
<accession>A0ABP9ULW3</accession>
<gene>
    <name evidence="1" type="ORF">Hsar01_01811</name>
</gene>
<comment type="caution">
    <text evidence="1">The sequence shown here is derived from an EMBL/GenBank/DDBJ whole genome shotgun (WGS) entry which is preliminary data.</text>
</comment>
<name>A0ABP9ULW3_9BACT</name>
<organism evidence="1 2">
    <name type="scientific">Haloferula sargassicola</name>
    <dbReference type="NCBI Taxonomy" id="490096"/>
    <lineage>
        <taxon>Bacteria</taxon>
        <taxon>Pseudomonadati</taxon>
        <taxon>Verrucomicrobiota</taxon>
        <taxon>Verrucomicrobiia</taxon>
        <taxon>Verrucomicrobiales</taxon>
        <taxon>Verrucomicrobiaceae</taxon>
        <taxon>Haloferula</taxon>
    </lineage>
</organism>
<keyword evidence="2" id="KW-1185">Reference proteome</keyword>
<proteinExistence type="predicted"/>
<dbReference type="EMBL" id="BAABRI010000009">
    <property type="protein sequence ID" value="GAA5482588.1"/>
    <property type="molecule type" value="Genomic_DNA"/>
</dbReference>